<evidence type="ECO:0000256" key="6">
    <source>
        <dbReference type="ARBA" id="ARBA00023136"/>
    </source>
</evidence>
<comment type="caution">
    <text evidence="9">The sequence shown here is derived from an EMBL/GenBank/DDBJ whole genome shotgun (WGS) entry which is preliminary data.</text>
</comment>
<dbReference type="CDD" id="cd06261">
    <property type="entry name" value="TM_PBP2"/>
    <property type="match status" value="1"/>
</dbReference>
<feature type="transmembrane region" description="Helical" evidence="7">
    <location>
        <begin position="117"/>
        <end position="136"/>
    </location>
</feature>
<dbReference type="GO" id="GO:0005886">
    <property type="term" value="C:plasma membrane"/>
    <property type="evidence" value="ECO:0007669"/>
    <property type="project" value="UniProtKB-SubCell"/>
</dbReference>
<dbReference type="GO" id="GO:0055085">
    <property type="term" value="P:transmembrane transport"/>
    <property type="evidence" value="ECO:0007669"/>
    <property type="project" value="InterPro"/>
</dbReference>
<evidence type="ECO:0000256" key="7">
    <source>
        <dbReference type="RuleBase" id="RU363032"/>
    </source>
</evidence>
<evidence type="ECO:0000313" key="9">
    <source>
        <dbReference type="EMBL" id="PVY61892.1"/>
    </source>
</evidence>
<feature type="domain" description="ABC transmembrane type-1" evidence="8">
    <location>
        <begin position="79"/>
        <end position="258"/>
    </location>
</feature>
<feature type="transmembrane region" description="Helical" evidence="7">
    <location>
        <begin position="142"/>
        <end position="161"/>
    </location>
</feature>
<feature type="transmembrane region" description="Helical" evidence="7">
    <location>
        <begin position="240"/>
        <end position="259"/>
    </location>
</feature>
<dbReference type="Proteomes" id="UP000246145">
    <property type="component" value="Unassembled WGS sequence"/>
</dbReference>
<evidence type="ECO:0000256" key="1">
    <source>
        <dbReference type="ARBA" id="ARBA00004651"/>
    </source>
</evidence>
<gene>
    <name evidence="9" type="ORF">C7440_2626</name>
</gene>
<keyword evidence="4 7" id="KW-0812">Transmembrane</keyword>
<keyword evidence="2 7" id="KW-0813">Transport</keyword>
<evidence type="ECO:0000256" key="2">
    <source>
        <dbReference type="ARBA" id="ARBA00022448"/>
    </source>
</evidence>
<keyword evidence="10" id="KW-1185">Reference proteome</keyword>
<dbReference type="PROSITE" id="PS50928">
    <property type="entry name" value="ABC_TM1"/>
    <property type="match status" value="1"/>
</dbReference>
<reference evidence="9 10" key="1">
    <citation type="submission" date="2018-04" db="EMBL/GenBank/DDBJ databases">
        <title>Genomic Encyclopedia of Type Strains, Phase IV (KMG-IV): sequencing the most valuable type-strain genomes for metagenomic binning, comparative biology and taxonomic classification.</title>
        <authorList>
            <person name="Goeker M."/>
        </authorList>
    </citation>
    <scope>NUCLEOTIDE SEQUENCE [LARGE SCALE GENOMIC DNA]</scope>
    <source>
        <strain evidence="9 10">DSM 10065</strain>
    </source>
</reference>
<proteinExistence type="inferred from homology"/>
<organism evidence="9 10">
    <name type="scientific">Pusillimonas noertemannii</name>
    <dbReference type="NCBI Taxonomy" id="305977"/>
    <lineage>
        <taxon>Bacteria</taxon>
        <taxon>Pseudomonadati</taxon>
        <taxon>Pseudomonadota</taxon>
        <taxon>Betaproteobacteria</taxon>
        <taxon>Burkholderiales</taxon>
        <taxon>Alcaligenaceae</taxon>
        <taxon>Pusillimonas</taxon>
    </lineage>
</organism>
<keyword evidence="5 7" id="KW-1133">Transmembrane helix</keyword>
<comment type="similarity">
    <text evidence="7">Belongs to the binding-protein-dependent transport system permease family.</text>
</comment>
<accession>A0A2U1CLM4</accession>
<keyword evidence="6 7" id="KW-0472">Membrane</keyword>
<evidence type="ECO:0000256" key="3">
    <source>
        <dbReference type="ARBA" id="ARBA00022475"/>
    </source>
</evidence>
<dbReference type="PANTHER" id="PTHR30151:SF0">
    <property type="entry name" value="ABC TRANSPORTER PERMEASE PROTEIN MJ0413-RELATED"/>
    <property type="match status" value="1"/>
</dbReference>
<dbReference type="InterPro" id="IPR000515">
    <property type="entry name" value="MetI-like"/>
</dbReference>
<dbReference type="PANTHER" id="PTHR30151">
    <property type="entry name" value="ALKANE SULFONATE ABC TRANSPORTER-RELATED, MEMBRANE SUBUNIT"/>
    <property type="match status" value="1"/>
</dbReference>
<feature type="transmembrane region" description="Helical" evidence="7">
    <location>
        <begin position="209"/>
        <end position="228"/>
    </location>
</feature>
<comment type="subcellular location">
    <subcellularLocation>
        <location evidence="1 7">Cell membrane</location>
        <topology evidence="1 7">Multi-pass membrane protein</topology>
    </subcellularLocation>
</comment>
<sequence>MKADVRRVSLRPSSPAAPETSVFARFCAGSARKLFPFLVLVVLWEILAYTQPPYIFPSLGAILRTIVELAQDGVLWTGTLSTVQSVFIAAIISLISGALVGFALAKYETFTAPLLNFAQTIPYVVWALMSLIWFGLTKTSVVFTIAIAAFPLVAFNVAAGLKNIDPQLLGMAQSVRANRYMRLRHIVFPSLTPYVIGASRAMLGMCWKISVLAELFAGGASGGVGYNLYSAWEFSRPTELFAWTIWLVFLMMLSDRIFITPLELFATRWKKN</sequence>
<dbReference type="STRING" id="1231391.GCA_000308195_00441"/>
<dbReference type="Gene3D" id="1.10.3720.10">
    <property type="entry name" value="MetI-like"/>
    <property type="match status" value="1"/>
</dbReference>
<feature type="transmembrane region" description="Helical" evidence="7">
    <location>
        <begin position="86"/>
        <end position="105"/>
    </location>
</feature>
<name>A0A2U1CLM4_9BURK</name>
<evidence type="ECO:0000313" key="10">
    <source>
        <dbReference type="Proteomes" id="UP000246145"/>
    </source>
</evidence>
<feature type="transmembrane region" description="Helical" evidence="7">
    <location>
        <begin position="34"/>
        <end position="50"/>
    </location>
</feature>
<keyword evidence="3" id="KW-1003">Cell membrane</keyword>
<dbReference type="SUPFAM" id="SSF161098">
    <property type="entry name" value="MetI-like"/>
    <property type="match status" value="1"/>
</dbReference>
<dbReference type="RefSeq" id="WP_083851140.1">
    <property type="nucleotide sequence ID" value="NZ_JACCEX010000003.1"/>
</dbReference>
<evidence type="ECO:0000256" key="5">
    <source>
        <dbReference type="ARBA" id="ARBA00022989"/>
    </source>
</evidence>
<evidence type="ECO:0000256" key="4">
    <source>
        <dbReference type="ARBA" id="ARBA00022692"/>
    </source>
</evidence>
<dbReference type="InterPro" id="IPR035906">
    <property type="entry name" value="MetI-like_sf"/>
</dbReference>
<protein>
    <submittedName>
        <fullName evidence="9">NitT/TauT family transport system permease protein/phthalate transport system permease protein</fullName>
    </submittedName>
</protein>
<evidence type="ECO:0000259" key="8">
    <source>
        <dbReference type="PROSITE" id="PS50928"/>
    </source>
</evidence>
<dbReference type="Pfam" id="PF00528">
    <property type="entry name" value="BPD_transp_1"/>
    <property type="match status" value="1"/>
</dbReference>
<dbReference type="EMBL" id="QEKO01000003">
    <property type="protein sequence ID" value="PVY61892.1"/>
    <property type="molecule type" value="Genomic_DNA"/>
</dbReference>
<dbReference type="AlphaFoldDB" id="A0A2U1CLM4"/>